<dbReference type="Pfam" id="PF14111">
    <property type="entry name" value="DUF4283"/>
    <property type="match status" value="1"/>
</dbReference>
<dbReference type="EMBL" id="JAUUTY010000006">
    <property type="protein sequence ID" value="KAK1617182.1"/>
    <property type="molecule type" value="Genomic_DNA"/>
</dbReference>
<comment type="caution">
    <text evidence="3">The sequence shown here is derived from an EMBL/GenBank/DDBJ whole genome shotgun (WGS) entry which is preliminary data.</text>
</comment>
<feature type="compositionally biased region" description="Basic and acidic residues" evidence="1">
    <location>
        <begin position="297"/>
        <end position="307"/>
    </location>
</feature>
<dbReference type="InterPro" id="IPR040256">
    <property type="entry name" value="At4g02000-like"/>
</dbReference>
<protein>
    <recommendedName>
        <fullName evidence="2">DUF4283 domain-containing protein</fullName>
    </recommendedName>
</protein>
<dbReference type="InterPro" id="IPR025558">
    <property type="entry name" value="DUF4283"/>
</dbReference>
<feature type="domain" description="DUF4283" evidence="2">
    <location>
        <begin position="68"/>
        <end position="148"/>
    </location>
</feature>
<dbReference type="Proteomes" id="UP001231189">
    <property type="component" value="Unassembled WGS sequence"/>
</dbReference>
<evidence type="ECO:0000259" key="2">
    <source>
        <dbReference type="Pfam" id="PF14111"/>
    </source>
</evidence>
<proteinExistence type="predicted"/>
<feature type="compositionally biased region" description="Gly residues" evidence="1">
    <location>
        <begin position="282"/>
        <end position="292"/>
    </location>
</feature>
<feature type="region of interest" description="Disordered" evidence="1">
    <location>
        <begin position="358"/>
        <end position="401"/>
    </location>
</feature>
<evidence type="ECO:0000313" key="4">
    <source>
        <dbReference type="Proteomes" id="UP001231189"/>
    </source>
</evidence>
<name>A0AAD8RA16_LOLMU</name>
<accession>A0AAD8RA16</accession>
<gene>
    <name evidence="3" type="ORF">QYE76_022699</name>
</gene>
<sequence>MYPPISSDGHLSGLLEAVVHRSPTLGFPVGGFEGEGGKIEALMKRLGIKEYEIDDVVFEEGQQPLEVTRWMVIARVLTDGEYSTYWLYKNLRSAWDLAQDMKLRALEDNLHTFKFSCLGDWEKVTQGGPWSFRGNPVLLEPYDGFTKPSTFELFFLDIWIQIHDLPVGYEHMIKSLASKVGKYIDAEGISNDYEGNFYRVRVKLDVRKPLKITVSVIREGRRDFFLVKYEKLPKCQVCGYLGHEGHGDGIHPPDALIFKDLRATWQMRTASNSGRGRRGGRAGRSGFLGRGVGRFSDPLETKESEKESDMEEDDSDIGKKIGAGEGRVDILSCNTNKANEGAAMNVDGATKVGALAAQFEPGAPPSPIPVRDTKRKKKTDNGDSNVNSELAGSIEGRRQDQ</sequence>
<evidence type="ECO:0000256" key="1">
    <source>
        <dbReference type="SAM" id="MobiDB-lite"/>
    </source>
</evidence>
<evidence type="ECO:0000313" key="3">
    <source>
        <dbReference type="EMBL" id="KAK1617182.1"/>
    </source>
</evidence>
<reference evidence="3" key="1">
    <citation type="submission" date="2023-07" db="EMBL/GenBank/DDBJ databases">
        <title>A chromosome-level genome assembly of Lolium multiflorum.</title>
        <authorList>
            <person name="Chen Y."/>
            <person name="Copetti D."/>
            <person name="Kolliker R."/>
            <person name="Studer B."/>
        </authorList>
    </citation>
    <scope>NUCLEOTIDE SEQUENCE</scope>
    <source>
        <strain evidence="3">02402/16</strain>
        <tissue evidence="3">Leaf</tissue>
    </source>
</reference>
<dbReference type="PANTHER" id="PTHR31286">
    <property type="entry name" value="GLYCINE-RICH CELL WALL STRUCTURAL PROTEIN 1.8-LIKE"/>
    <property type="match status" value="1"/>
</dbReference>
<dbReference type="PANTHER" id="PTHR31286:SF167">
    <property type="entry name" value="OS09G0268800 PROTEIN"/>
    <property type="match status" value="1"/>
</dbReference>
<feature type="region of interest" description="Disordered" evidence="1">
    <location>
        <begin position="270"/>
        <end position="321"/>
    </location>
</feature>
<keyword evidence="4" id="KW-1185">Reference proteome</keyword>
<dbReference type="AlphaFoldDB" id="A0AAD8RA16"/>
<organism evidence="3 4">
    <name type="scientific">Lolium multiflorum</name>
    <name type="common">Italian ryegrass</name>
    <name type="synonym">Lolium perenne subsp. multiflorum</name>
    <dbReference type="NCBI Taxonomy" id="4521"/>
    <lineage>
        <taxon>Eukaryota</taxon>
        <taxon>Viridiplantae</taxon>
        <taxon>Streptophyta</taxon>
        <taxon>Embryophyta</taxon>
        <taxon>Tracheophyta</taxon>
        <taxon>Spermatophyta</taxon>
        <taxon>Magnoliopsida</taxon>
        <taxon>Liliopsida</taxon>
        <taxon>Poales</taxon>
        <taxon>Poaceae</taxon>
        <taxon>BOP clade</taxon>
        <taxon>Pooideae</taxon>
        <taxon>Poodae</taxon>
        <taxon>Poeae</taxon>
        <taxon>Poeae Chloroplast Group 2 (Poeae type)</taxon>
        <taxon>Loliodinae</taxon>
        <taxon>Loliinae</taxon>
        <taxon>Lolium</taxon>
    </lineage>
</organism>